<evidence type="ECO:0000256" key="6">
    <source>
        <dbReference type="ARBA" id="ARBA00022989"/>
    </source>
</evidence>
<evidence type="ECO:0000256" key="7">
    <source>
        <dbReference type="ARBA" id="ARBA00023065"/>
    </source>
</evidence>
<evidence type="ECO:0000256" key="2">
    <source>
        <dbReference type="ARBA" id="ARBA00007779"/>
    </source>
</evidence>
<dbReference type="CDD" id="cd01610">
    <property type="entry name" value="PAP2_like"/>
    <property type="match status" value="1"/>
</dbReference>
<feature type="domain" description="CSC1/OSCA1-like N-terminal transmembrane" evidence="13">
    <location>
        <begin position="7"/>
        <end position="176"/>
    </location>
</feature>
<evidence type="ECO:0000259" key="12">
    <source>
        <dbReference type="Pfam" id="PF02714"/>
    </source>
</evidence>
<keyword evidence="9" id="KW-0407">Ion channel</keyword>
<dbReference type="InterPro" id="IPR003864">
    <property type="entry name" value="CSC1/OSCA1-like_7TM"/>
</dbReference>
<dbReference type="InterPro" id="IPR032880">
    <property type="entry name" value="CSC1/OSCA1-like_N"/>
</dbReference>
<feature type="domain" description="CSC1/OSCA1-like cytosolic" evidence="14">
    <location>
        <begin position="197"/>
        <end position="359"/>
    </location>
</feature>
<keyword evidence="3" id="KW-0813">Transport</keyword>
<evidence type="ECO:0000256" key="9">
    <source>
        <dbReference type="ARBA" id="ARBA00023303"/>
    </source>
</evidence>
<protein>
    <submittedName>
        <fullName evidence="15">Uncharacterized protein</fullName>
    </submittedName>
</protein>
<feature type="region of interest" description="Disordered" evidence="10">
    <location>
        <begin position="633"/>
        <end position="683"/>
    </location>
</feature>
<evidence type="ECO:0000256" key="11">
    <source>
        <dbReference type="SAM" id="Phobius"/>
    </source>
</evidence>
<proteinExistence type="inferred from homology"/>
<dbReference type="PANTHER" id="PTHR13018">
    <property type="entry name" value="PROBABLE MEMBRANE PROTEIN DUF221-RELATED"/>
    <property type="match status" value="1"/>
</dbReference>
<gene>
    <name evidence="15" type="ORF">RHGRI_017934</name>
</gene>
<keyword evidence="5" id="KW-0106">Calcium</keyword>
<dbReference type="Pfam" id="PF14703">
    <property type="entry name" value="PHM7_cyt"/>
    <property type="match status" value="1"/>
</dbReference>
<dbReference type="Pfam" id="PF02714">
    <property type="entry name" value="RSN1_7TM"/>
    <property type="match status" value="1"/>
</dbReference>
<dbReference type="Proteomes" id="UP000823749">
    <property type="component" value="Chromosome 6"/>
</dbReference>
<keyword evidence="6 11" id="KW-1133">Transmembrane helix</keyword>
<dbReference type="Pfam" id="PF13967">
    <property type="entry name" value="RSN1_TM"/>
    <property type="match status" value="1"/>
</dbReference>
<evidence type="ECO:0000256" key="3">
    <source>
        <dbReference type="ARBA" id="ARBA00022448"/>
    </source>
</evidence>
<dbReference type="AlphaFoldDB" id="A0AAV6JZN6"/>
<feature type="transmembrane region" description="Helical" evidence="11">
    <location>
        <begin position="155"/>
        <end position="173"/>
    </location>
</feature>
<accession>A0AAV6JZN6</accession>
<sequence>MATLSDIMVAATINILSAFAFFVAFAVLRIQPLNDRVYFPKWYLKGLRSSPSRAGVFMQKFVNLDYRSYVVFLNWMPAALKMPEPELIDHAGLDSAVYLRIYWTGLKIFVPIAFLAFTIMIPVNYTNGTLQHSNLVYSDIDKLSISNVPNASHRFWTHLLMSYVFTFWTCYVLKKEYETVASMRLHFIQSENRRPDQFTVLVRNVPPDPDESVSELVEHFFLVNHPDHYLTHQVVYNANELTKLVEEKKKKHNWLDYYQLKYSRNQSKRPSVKTGYLGLWGEKVDAIDFYKSEIERLSEEISKERMRIAKDPKSIMPASFVSFKDRWGAAVCAQTQQSRNPTIWLTEWAPEPRDVYWRNLPIPYVSLAIRRLISSVAFFFLTFFFMIPIAFVQSLANISGIEKTAPFLKPIVEEIPMTIGVSIPMKATFFITYIMVDGWAGVAGEILRLKPLIFYHLKNFFLVKTEKDREEAMDPGSLGFNSGEPQIQLYFLLGLVYAVVTPILLPFIIIFFGLAYVVYRHQIINVYNQQYESAAAFWPDVHGRIITALVVSQLLLMGLLSSKEAAQSTPLLITLPVLTIWFHIYCRGRYEPAFVQYPLQEAMMKDTLERTREPNLNLKEYLRNAYIHPIFKQEDDSDSDSESDVGTVNSDREPELVPTKRQSRRNTPLPSKHSGSSPPSISEVHVIPAADGQTTSSPPSSPAAHLPPSLPLLSAFLAFALAQFLKLFTTWYKEYRWDSKRLISSGGMPSSHSATVTALAFAIGLEEGTGGSPFAIAVVLACVVMYDATGVRLHAGRQAELLNQIVCEFPPEHPLSNSRPLRDSLGHTPLQVLAGAILGCVVAFLMKNST</sequence>
<feature type="transmembrane region" description="Helical" evidence="11">
    <location>
        <begin position="828"/>
        <end position="846"/>
    </location>
</feature>
<feature type="transmembrane region" description="Helical" evidence="11">
    <location>
        <begin position="6"/>
        <end position="28"/>
    </location>
</feature>
<evidence type="ECO:0000256" key="5">
    <source>
        <dbReference type="ARBA" id="ARBA00022837"/>
    </source>
</evidence>
<feature type="transmembrane region" description="Helical" evidence="11">
    <location>
        <begin position="372"/>
        <end position="395"/>
    </location>
</feature>
<dbReference type="InterPro" id="IPR003832">
    <property type="entry name" value="DUF212"/>
</dbReference>
<dbReference type="GO" id="GO:0005886">
    <property type="term" value="C:plasma membrane"/>
    <property type="evidence" value="ECO:0007669"/>
    <property type="project" value="TreeGrafter"/>
</dbReference>
<dbReference type="GO" id="GO:0005227">
    <property type="term" value="F:calcium-activated cation channel activity"/>
    <property type="evidence" value="ECO:0007669"/>
    <property type="project" value="InterPro"/>
</dbReference>
<dbReference type="InterPro" id="IPR027815">
    <property type="entry name" value="CSC1/OSCA1-like_cyt"/>
</dbReference>
<comment type="subcellular location">
    <subcellularLocation>
        <location evidence="1">Membrane</location>
        <topology evidence="1">Multi-pass membrane protein</topology>
    </subcellularLocation>
</comment>
<evidence type="ECO:0000256" key="10">
    <source>
        <dbReference type="SAM" id="MobiDB-lite"/>
    </source>
</evidence>
<keyword evidence="8 11" id="KW-0472">Membrane</keyword>
<keyword evidence="4 11" id="KW-0812">Transmembrane</keyword>
<dbReference type="EMBL" id="JACTNZ010000006">
    <property type="protein sequence ID" value="KAG5545608.1"/>
    <property type="molecule type" value="Genomic_DNA"/>
</dbReference>
<evidence type="ECO:0000256" key="1">
    <source>
        <dbReference type="ARBA" id="ARBA00004141"/>
    </source>
</evidence>
<organism evidence="15 16">
    <name type="scientific">Rhododendron griersonianum</name>
    <dbReference type="NCBI Taxonomy" id="479676"/>
    <lineage>
        <taxon>Eukaryota</taxon>
        <taxon>Viridiplantae</taxon>
        <taxon>Streptophyta</taxon>
        <taxon>Embryophyta</taxon>
        <taxon>Tracheophyta</taxon>
        <taxon>Spermatophyta</taxon>
        <taxon>Magnoliopsida</taxon>
        <taxon>eudicotyledons</taxon>
        <taxon>Gunneridae</taxon>
        <taxon>Pentapetalae</taxon>
        <taxon>asterids</taxon>
        <taxon>Ericales</taxon>
        <taxon>Ericaceae</taxon>
        <taxon>Ericoideae</taxon>
        <taxon>Rhodoreae</taxon>
        <taxon>Rhododendron</taxon>
    </lineage>
</organism>
<comment type="caution">
    <text evidence="15">The sequence shown here is derived from an EMBL/GenBank/DDBJ whole genome shotgun (WGS) entry which is preliminary data.</text>
</comment>
<name>A0AAV6JZN6_9ERIC</name>
<evidence type="ECO:0000313" key="16">
    <source>
        <dbReference type="Proteomes" id="UP000823749"/>
    </source>
</evidence>
<dbReference type="PANTHER" id="PTHR13018:SF5">
    <property type="entry name" value="RE44586P"/>
    <property type="match status" value="1"/>
</dbReference>
<dbReference type="InterPro" id="IPR045122">
    <property type="entry name" value="Csc1-like"/>
</dbReference>
<keyword evidence="16" id="KW-1185">Reference proteome</keyword>
<evidence type="ECO:0000259" key="14">
    <source>
        <dbReference type="Pfam" id="PF14703"/>
    </source>
</evidence>
<dbReference type="Pfam" id="PF02681">
    <property type="entry name" value="DUF212"/>
    <property type="match status" value="1"/>
</dbReference>
<feature type="transmembrane region" description="Helical" evidence="11">
    <location>
        <begin position="489"/>
        <end position="519"/>
    </location>
</feature>
<comment type="similarity">
    <text evidence="2">Belongs to the CSC1 (TC 1.A.17) family.</text>
</comment>
<feature type="compositionally biased region" description="Low complexity" evidence="10">
    <location>
        <begin position="668"/>
        <end position="682"/>
    </location>
</feature>
<feature type="transmembrane region" description="Helical" evidence="11">
    <location>
        <begin position="108"/>
        <end position="125"/>
    </location>
</feature>
<feature type="domain" description="CSC1/OSCA1-like 7TM region" evidence="12">
    <location>
        <begin position="413"/>
        <end position="560"/>
    </location>
</feature>
<evidence type="ECO:0000259" key="13">
    <source>
        <dbReference type="Pfam" id="PF13967"/>
    </source>
</evidence>
<evidence type="ECO:0000256" key="4">
    <source>
        <dbReference type="ARBA" id="ARBA00022692"/>
    </source>
</evidence>
<evidence type="ECO:0000313" key="15">
    <source>
        <dbReference type="EMBL" id="KAG5545608.1"/>
    </source>
</evidence>
<reference evidence="15 16" key="1">
    <citation type="submission" date="2020-08" db="EMBL/GenBank/DDBJ databases">
        <title>Plant Genome Project.</title>
        <authorList>
            <person name="Zhang R.-G."/>
        </authorList>
    </citation>
    <scope>NUCLEOTIDE SEQUENCE [LARGE SCALE GENOMIC DNA]</scope>
    <source>
        <strain evidence="15">WSP0</strain>
        <tissue evidence="15">Leaf</tissue>
    </source>
</reference>
<keyword evidence="7" id="KW-0406">Ion transport</keyword>
<evidence type="ECO:0000256" key="8">
    <source>
        <dbReference type="ARBA" id="ARBA00023136"/>
    </source>
</evidence>